<evidence type="ECO:0000313" key="1">
    <source>
        <dbReference type="EMBL" id="OXM87975.1"/>
    </source>
</evidence>
<evidence type="ECO:0000313" key="2">
    <source>
        <dbReference type="Proteomes" id="UP000215509"/>
    </source>
</evidence>
<accession>A0A229UXZ3</accession>
<sequence>MVRKPKLGIQGPVVAWQDPWAGEASDLVMRTGTGSICPSQDPKPEPGAFVQALLELSADFYVHHVIPGQEDQQHLWEDIDRAGLDICLGNEYGNINGPWVEGTNRYDVPDALITRAAESGRCIGLLYDEPEHLQINAAQYRKDGWFPHWGVTDGMSLEAARSKVERAVQEQVKHVQHVSGQKSVTAPSMPLITEQVFPTMFHTLARAGMDVCPKVMKESFQSLQLATALGAAKQYGRSLWICADLWGPDTGTWFTRFPGFPGHSPEEFASALRMGYFMGPTHLFAENIDVLMQYTPSGFKQTEFGDVWMEFTKQFIPEHPLTWKHSEADPDIVVIHSDDSNYGQNERLFGNREPVTSETNHSESIFHIWHLLSRGAIPAHGSCMHIPGYDFPRHSLKRDVPLEKFPLAGGYATENGRGVHPLFYPVNNVVAYDDRVSRERLGKPKLILAGGSSLSAESLAAIFDAANHGSVVVIAAWLLPTDAPQEMRTSGRKGFGQWLVTDDFLDETIRTAVEPFLGEADCWIQRFGAAEVRMTPKDSLGFTLDFEIHMLKR</sequence>
<dbReference type="Proteomes" id="UP000215509">
    <property type="component" value="Unassembled WGS sequence"/>
</dbReference>
<dbReference type="OrthoDB" id="1550547at2"/>
<reference evidence="1 2" key="1">
    <citation type="submission" date="2017-07" db="EMBL/GenBank/DDBJ databases">
        <title>Genome sequencing and assembly of Paenibacillus rigui.</title>
        <authorList>
            <person name="Mayilraj S."/>
        </authorList>
    </citation>
    <scope>NUCLEOTIDE SEQUENCE [LARGE SCALE GENOMIC DNA]</scope>
    <source>
        <strain evidence="1 2">JCM 16352</strain>
    </source>
</reference>
<proteinExistence type="predicted"/>
<dbReference type="AlphaFoldDB" id="A0A229UXZ3"/>
<comment type="caution">
    <text evidence="1">The sequence shown here is derived from an EMBL/GenBank/DDBJ whole genome shotgun (WGS) entry which is preliminary data.</text>
</comment>
<name>A0A229UXZ3_9BACL</name>
<protein>
    <submittedName>
        <fullName evidence="1">Uncharacterized protein</fullName>
    </submittedName>
</protein>
<keyword evidence="2" id="KW-1185">Reference proteome</keyword>
<dbReference type="EMBL" id="NMQW01000002">
    <property type="protein sequence ID" value="OXM87975.1"/>
    <property type="molecule type" value="Genomic_DNA"/>
</dbReference>
<gene>
    <name evidence="1" type="ORF">CF651_02435</name>
</gene>
<organism evidence="1 2">
    <name type="scientific">Paenibacillus rigui</name>
    <dbReference type="NCBI Taxonomy" id="554312"/>
    <lineage>
        <taxon>Bacteria</taxon>
        <taxon>Bacillati</taxon>
        <taxon>Bacillota</taxon>
        <taxon>Bacilli</taxon>
        <taxon>Bacillales</taxon>
        <taxon>Paenibacillaceae</taxon>
        <taxon>Paenibacillus</taxon>
    </lineage>
</organism>